<dbReference type="Pfam" id="PF01425">
    <property type="entry name" value="Amidase"/>
    <property type="match status" value="1"/>
</dbReference>
<dbReference type="PANTHER" id="PTHR11895">
    <property type="entry name" value="TRANSAMIDASE"/>
    <property type="match status" value="1"/>
</dbReference>
<dbReference type="RefSeq" id="WP_093370738.1">
    <property type="nucleotide sequence ID" value="NZ_FOQA01000002.1"/>
</dbReference>
<dbReference type="InterPro" id="IPR000120">
    <property type="entry name" value="Amidase"/>
</dbReference>
<dbReference type="PANTHER" id="PTHR11895:SF151">
    <property type="entry name" value="GLUTAMYL-TRNA(GLN) AMIDOTRANSFERASE SUBUNIT A"/>
    <property type="match status" value="1"/>
</dbReference>
<dbReference type="EMBL" id="FOQA01000002">
    <property type="protein sequence ID" value="SFH73141.1"/>
    <property type="molecule type" value="Genomic_DNA"/>
</dbReference>
<evidence type="ECO:0000313" key="11">
    <source>
        <dbReference type="Proteomes" id="UP000199287"/>
    </source>
</evidence>
<evidence type="ECO:0000256" key="5">
    <source>
        <dbReference type="ARBA" id="ARBA00022917"/>
    </source>
</evidence>
<dbReference type="Gene3D" id="3.90.1300.10">
    <property type="entry name" value="Amidase signature (AS) domain"/>
    <property type="match status" value="1"/>
</dbReference>
<reference evidence="11" key="1">
    <citation type="submission" date="2016-10" db="EMBL/GenBank/DDBJ databases">
        <authorList>
            <person name="Varghese N."/>
            <person name="Submissions S."/>
        </authorList>
    </citation>
    <scope>NUCLEOTIDE SEQUENCE [LARGE SCALE GENOMIC DNA]</scope>
    <source>
        <strain evidence="11">Z-7934</strain>
    </source>
</reference>
<evidence type="ECO:0000256" key="6">
    <source>
        <dbReference type="ARBA" id="ARBA00025295"/>
    </source>
</evidence>
<dbReference type="InterPro" id="IPR004412">
    <property type="entry name" value="GatA"/>
</dbReference>
<evidence type="ECO:0000256" key="8">
    <source>
        <dbReference type="HAMAP-Rule" id="MF_00120"/>
    </source>
</evidence>
<dbReference type="STRING" id="69895.SAMN05192551_102366"/>
<feature type="active site" description="Charge relay system" evidence="8">
    <location>
        <position position="154"/>
    </location>
</feature>
<keyword evidence="2 8" id="KW-0436">Ligase</keyword>
<dbReference type="SUPFAM" id="SSF75304">
    <property type="entry name" value="Amidase signature (AS) enzymes"/>
    <property type="match status" value="1"/>
</dbReference>
<evidence type="ECO:0000256" key="7">
    <source>
        <dbReference type="ARBA" id="ARBA00047407"/>
    </source>
</evidence>
<evidence type="ECO:0000256" key="3">
    <source>
        <dbReference type="ARBA" id="ARBA00022741"/>
    </source>
</evidence>
<evidence type="ECO:0000256" key="1">
    <source>
        <dbReference type="ARBA" id="ARBA00008069"/>
    </source>
</evidence>
<dbReference type="HAMAP" id="MF_00120">
    <property type="entry name" value="GatA"/>
    <property type="match status" value="1"/>
</dbReference>
<dbReference type="Proteomes" id="UP000199287">
    <property type="component" value="Unassembled WGS sequence"/>
</dbReference>
<dbReference type="GO" id="GO:0050567">
    <property type="term" value="F:glutaminyl-tRNA synthase (glutamine-hydrolyzing) activity"/>
    <property type="evidence" value="ECO:0007669"/>
    <property type="project" value="UniProtKB-UniRule"/>
</dbReference>
<keyword evidence="4 8" id="KW-0067">ATP-binding</keyword>
<keyword evidence="11" id="KW-1185">Reference proteome</keyword>
<dbReference type="AlphaFoldDB" id="A0A1I3CGD6"/>
<dbReference type="InterPro" id="IPR023631">
    <property type="entry name" value="Amidase_dom"/>
</dbReference>
<dbReference type="GO" id="GO:0005524">
    <property type="term" value="F:ATP binding"/>
    <property type="evidence" value="ECO:0007669"/>
    <property type="project" value="UniProtKB-KW"/>
</dbReference>
<dbReference type="PROSITE" id="PS00571">
    <property type="entry name" value="AMIDASES"/>
    <property type="match status" value="1"/>
</dbReference>
<dbReference type="InterPro" id="IPR020556">
    <property type="entry name" value="Amidase_CS"/>
</dbReference>
<evidence type="ECO:0000256" key="2">
    <source>
        <dbReference type="ARBA" id="ARBA00022598"/>
    </source>
</evidence>
<dbReference type="NCBIfam" id="TIGR00132">
    <property type="entry name" value="gatA"/>
    <property type="match status" value="1"/>
</dbReference>
<dbReference type="OrthoDB" id="9811471at2"/>
<protein>
    <recommendedName>
        <fullName evidence="8">Glutamyl-tRNA(Gln) amidotransferase subunit A</fullName>
        <shortName evidence="8">Glu-ADT subunit A</shortName>
        <ecNumber evidence="8">6.3.5.7</ecNumber>
    </recommendedName>
</protein>
<keyword evidence="3 8" id="KW-0547">Nucleotide-binding</keyword>
<evidence type="ECO:0000259" key="9">
    <source>
        <dbReference type="Pfam" id="PF01425"/>
    </source>
</evidence>
<keyword evidence="10" id="KW-0808">Transferase</keyword>
<sequence>MTIDMQSLKNQRDLWIKGEVSAKELVEEAFKKVEKTEDKVKAYLCLQKESAMEQAIKIDEKRARGEKTGALAGVPLAVKDNICTEGIPTTCASKMLENFIPPYNATVVQKIYEADGIMIGKTNLDEFAMGSSTESSVFQTTRNPWDLDRVPGGSSGGSAAAVAAETVSLALGSDTGGSIRQPAAFCGVVGIKPSYGLVSRYGLIAFASSLDQIGPMTKNVEDCAIALDAIAGFDQKDSTSRKIDLTGSYTEGLHQSLKGVKIALPVEYQQEGLDKEINKVLENTVRELTSLGAVVEKVSLPHSSVGLSAYYMISSAEASSNLARFDGIRYGHRTDRVENIEDLMVYSRSEGFGQEVKRRIMLGTYALSSGYYDAYYQKAQKIRYKIKEQYSRIFEQYDAVLGPVSPYLPFRQGEKMDDPLAMYLGDVYTVDVNMSGLPAISLPGGFTKEGLPVGMQLIGNHFEEKTLFQIAYQLEKSLQLDLRSDIVKGGLK</sequence>
<comment type="subunit">
    <text evidence="8">Heterotrimer of A, B and C subunits.</text>
</comment>
<comment type="function">
    <text evidence="6 8">Allows the formation of correctly charged Gln-tRNA(Gln) through the transamidation of misacylated Glu-tRNA(Gln) in organisms which lack glutaminyl-tRNA synthetase. The reaction takes place in the presence of glutamine and ATP through an activated gamma-phospho-Glu-tRNA(Gln).</text>
</comment>
<evidence type="ECO:0000256" key="4">
    <source>
        <dbReference type="ARBA" id="ARBA00022840"/>
    </source>
</evidence>
<feature type="active site" description="Acyl-ester intermediate" evidence="8">
    <location>
        <position position="178"/>
    </location>
</feature>
<feature type="active site" description="Charge relay system" evidence="8">
    <location>
        <position position="79"/>
    </location>
</feature>
<accession>A0A1I3CGD6</accession>
<dbReference type="GO" id="GO:0006412">
    <property type="term" value="P:translation"/>
    <property type="evidence" value="ECO:0007669"/>
    <property type="project" value="UniProtKB-UniRule"/>
</dbReference>
<keyword evidence="5 8" id="KW-0648">Protein biosynthesis</keyword>
<comment type="similarity">
    <text evidence="1 8">Belongs to the amidase family. GatA subfamily.</text>
</comment>
<comment type="catalytic activity">
    <reaction evidence="7 8">
        <text>L-glutamyl-tRNA(Gln) + L-glutamine + ATP + H2O = L-glutaminyl-tRNA(Gln) + L-glutamate + ADP + phosphate + H(+)</text>
        <dbReference type="Rhea" id="RHEA:17521"/>
        <dbReference type="Rhea" id="RHEA-COMP:9681"/>
        <dbReference type="Rhea" id="RHEA-COMP:9684"/>
        <dbReference type="ChEBI" id="CHEBI:15377"/>
        <dbReference type="ChEBI" id="CHEBI:15378"/>
        <dbReference type="ChEBI" id="CHEBI:29985"/>
        <dbReference type="ChEBI" id="CHEBI:30616"/>
        <dbReference type="ChEBI" id="CHEBI:43474"/>
        <dbReference type="ChEBI" id="CHEBI:58359"/>
        <dbReference type="ChEBI" id="CHEBI:78520"/>
        <dbReference type="ChEBI" id="CHEBI:78521"/>
        <dbReference type="ChEBI" id="CHEBI:456216"/>
        <dbReference type="EC" id="6.3.5.7"/>
    </reaction>
</comment>
<dbReference type="InterPro" id="IPR036928">
    <property type="entry name" value="AS_sf"/>
</dbReference>
<feature type="domain" description="Amidase" evidence="9">
    <location>
        <begin position="24"/>
        <end position="467"/>
    </location>
</feature>
<proteinExistence type="inferred from homology"/>
<dbReference type="GO" id="GO:0030956">
    <property type="term" value="C:glutamyl-tRNA(Gln) amidotransferase complex"/>
    <property type="evidence" value="ECO:0007669"/>
    <property type="project" value="InterPro"/>
</dbReference>
<evidence type="ECO:0000313" key="10">
    <source>
        <dbReference type="EMBL" id="SFH73141.1"/>
    </source>
</evidence>
<name>A0A1I3CGD6_9FIRM</name>
<gene>
    <name evidence="8" type="primary">gatA</name>
    <name evidence="10" type="ORF">SAMN05192551_102366</name>
</gene>
<dbReference type="GO" id="GO:0016740">
    <property type="term" value="F:transferase activity"/>
    <property type="evidence" value="ECO:0007669"/>
    <property type="project" value="UniProtKB-KW"/>
</dbReference>
<organism evidence="10 11">
    <name type="scientific">Tindallia magadiensis</name>
    <dbReference type="NCBI Taxonomy" id="69895"/>
    <lineage>
        <taxon>Bacteria</taxon>
        <taxon>Bacillati</taxon>
        <taxon>Bacillota</taxon>
        <taxon>Clostridia</taxon>
        <taxon>Peptostreptococcales</taxon>
        <taxon>Tindalliaceae</taxon>
        <taxon>Tindallia</taxon>
    </lineage>
</organism>
<dbReference type="EC" id="6.3.5.7" evidence="8"/>